<accession>A0A0M7BCL9</accession>
<dbReference type="EMBL" id="CYPR01000221">
    <property type="protein sequence ID" value="CUH40547.1"/>
    <property type="molecule type" value="Genomic_DNA"/>
</dbReference>
<reference evidence="1 2" key="1">
    <citation type="submission" date="2015-09" db="EMBL/GenBank/DDBJ databases">
        <authorList>
            <person name="Jackson K.R."/>
            <person name="Lunt B.L."/>
            <person name="Fisher J.N.B."/>
            <person name="Gardner A.V."/>
            <person name="Bailey M.E."/>
            <person name="Deus L.M."/>
            <person name="Earl A.S."/>
            <person name="Gibby P.D."/>
            <person name="Hartmann K.A."/>
            <person name="Liu J.E."/>
            <person name="Manci A.M."/>
            <person name="Nielsen D.A."/>
            <person name="Solomon M.B."/>
            <person name="Breakwell D.P."/>
            <person name="Burnett S.H."/>
            <person name="Grose J.H."/>
        </authorList>
    </citation>
    <scope>NUCLEOTIDE SEQUENCE [LARGE SCALE GENOMIC DNA]</scope>
    <source>
        <strain evidence="1 2">CECT 7799</strain>
    </source>
</reference>
<gene>
    <name evidence="1" type="ORF">JSE7799_03281</name>
</gene>
<evidence type="ECO:0000313" key="1">
    <source>
        <dbReference type="EMBL" id="CUH40547.1"/>
    </source>
</evidence>
<proteinExistence type="predicted"/>
<evidence type="ECO:0000313" key="2">
    <source>
        <dbReference type="Proteomes" id="UP000049455"/>
    </source>
</evidence>
<keyword evidence="2" id="KW-1185">Reference proteome</keyword>
<protein>
    <submittedName>
        <fullName evidence="1">Uncharacterized protein</fullName>
    </submittedName>
</protein>
<name>A0A0M7BCL9_9RHOB</name>
<dbReference type="AlphaFoldDB" id="A0A0M7BCL9"/>
<sequence length="267" mass="30422">MVGVCGGLFSWRRRRIAWIVVAIRRCAFLRLEALHGRPRLDQRAVHREVFIREQRSDLRMCQDRRHHLARHLGGQQPVAVLAEHRGDPYRVVDAKSDEPPEQQVVIHLLHHLPLRADREQDLEKARPDQALRRDGGAAEVGVECVELGIEARQRVVHDLPDLAKRMTRRDPLIKIHIAEQRSARLVRPAHRRPLRHCSDEGESCSRNRVETGLFQQPVNGCARRAAPFGSTADLLSACPERAGAVGLPVQLFPAGERRKRFPKLAIR</sequence>
<dbReference type="Proteomes" id="UP000049455">
    <property type="component" value="Unassembled WGS sequence"/>
</dbReference>
<organism evidence="1 2">
    <name type="scientific">Jannaschia seosinensis</name>
    <dbReference type="NCBI Taxonomy" id="313367"/>
    <lineage>
        <taxon>Bacteria</taxon>
        <taxon>Pseudomonadati</taxon>
        <taxon>Pseudomonadota</taxon>
        <taxon>Alphaproteobacteria</taxon>
        <taxon>Rhodobacterales</taxon>
        <taxon>Roseobacteraceae</taxon>
        <taxon>Jannaschia</taxon>
    </lineage>
</organism>